<dbReference type="Proteomes" id="UP001652642">
    <property type="component" value="Chromosome 13"/>
</dbReference>
<sequence>MEGPLLEALHRGSSTLKPQYFPLKRIRCVCVFEGKIFWSTCKQLAMGTCFLVSPDLLYLVLGEEHCLSWRSQSDDMEGNTMIFSMMRAFNNYLSQPVEEAPESPQGSLQINYEQMMKLEEQAGQIRSGTQLLQVEREKRQMELSHKRARIELEREANTNARNFEREADRNQELLQRIKQFQERETEAENKLQEQVEINKTCRKNLESLNKKVQEKESKLAEANETISVLKGKISDLQWNLMNQEMQMKSQDSQKQELTEQLDVLHKKWQEASQQILALQAKEALLDEKEQRIQDLEQKLFLQEEDSIIVKNMKSELAKFPKMERELQQLREENAFLREMKENNGLLREEVEGLHRKLERFEKLQAELVALELDKEKLQGRLDSWEKLDQSTGLDIKSPDDLTRYIIALQQRELVLKEQNSTVSSSARRLEEARAQLQEELLKVQGQLLEEKSKREQHEAITKGLQKRVHLLVKERDLMRGILDSYDIELSPTERSRQLSLRVREAEEMVQKVEAHCTEMEAQVSQTLEEAGNQKKRADMLEVELQLLKSQVFATDPSIFIAKEEANKLRLKIEELESERNRLEEDNRSLEMKLEQFTLQGYHDPSKTKVLHFSLNPARLARQQHLEEQMNLREECERLRELVRILEGQGSLPEKLGGALNLQPSQEIAELKKQLESAELKNQRLKEVFQAKIQEFRKVCYKLIGYQIDMTTENQYRLTSIYAEHQEDCLIFKATRSSGGGKMQLLETAFSQTVRELIDLHLLQQDSVPAFLSAVTLDLFSRQTIT</sequence>
<dbReference type="GO" id="GO:0007094">
    <property type="term" value="P:mitotic spindle assembly checkpoint signaling"/>
    <property type="evidence" value="ECO:0007669"/>
    <property type="project" value="InterPro"/>
</dbReference>
<dbReference type="GO" id="GO:0051301">
    <property type="term" value="P:cell division"/>
    <property type="evidence" value="ECO:0007669"/>
    <property type="project" value="UniProtKB-KW"/>
</dbReference>
<proteinExistence type="inferred from homology"/>
<keyword evidence="5" id="KW-0539">Nucleus</keyword>
<keyword evidence="3" id="KW-0132">Cell division</keyword>
<dbReference type="SUPFAM" id="SSF75704">
    <property type="entry name" value="Mitotic arrest deficient-like 1, Mad1"/>
    <property type="match status" value="1"/>
</dbReference>
<evidence type="ECO:0000256" key="2">
    <source>
        <dbReference type="ARBA" id="ARBA00008029"/>
    </source>
</evidence>
<evidence type="ECO:0000256" key="1">
    <source>
        <dbReference type="ARBA" id="ARBA00004123"/>
    </source>
</evidence>
<feature type="coiled-coil region" evidence="7">
    <location>
        <begin position="415"/>
        <end position="453"/>
    </location>
</feature>
<gene>
    <name evidence="9" type="primary">MAD1L1</name>
</gene>
<dbReference type="Pfam" id="PF05557">
    <property type="entry name" value="MAD"/>
    <property type="match status" value="1"/>
</dbReference>
<dbReference type="Gene3D" id="3.30.457.60">
    <property type="match status" value="1"/>
</dbReference>
<evidence type="ECO:0000256" key="3">
    <source>
        <dbReference type="ARBA" id="ARBA00022618"/>
    </source>
</evidence>
<feature type="coiled-coil region" evidence="7">
    <location>
        <begin position="495"/>
        <end position="694"/>
    </location>
</feature>
<dbReference type="OrthoDB" id="331602at2759"/>
<evidence type="ECO:0000256" key="5">
    <source>
        <dbReference type="ARBA" id="ARBA00023242"/>
    </source>
</evidence>
<dbReference type="GO" id="GO:1990706">
    <property type="term" value="C:MAD1 complex"/>
    <property type="evidence" value="ECO:0007669"/>
    <property type="project" value="UniProtKB-ARBA"/>
</dbReference>
<accession>A0A6J0UIP3</accession>
<dbReference type="GO" id="GO:1990728">
    <property type="term" value="C:mitotic spindle assembly checkpoint MAD1-MAD2 complex"/>
    <property type="evidence" value="ECO:0007669"/>
    <property type="project" value="UniProtKB-ARBA"/>
</dbReference>
<evidence type="ECO:0000313" key="9">
    <source>
        <dbReference type="RefSeq" id="XP_020659958.2"/>
    </source>
</evidence>
<evidence type="ECO:0000256" key="7">
    <source>
        <dbReference type="SAM" id="Coils"/>
    </source>
</evidence>
<name>A0A6J0UIP3_9SAUR</name>
<comment type="similarity">
    <text evidence="2">Belongs to the MAD1 family.</text>
</comment>
<comment type="subcellular location">
    <subcellularLocation>
        <location evidence="1">Nucleus</location>
    </subcellularLocation>
</comment>
<dbReference type="PANTHER" id="PTHR23168:SF0">
    <property type="entry name" value="MITOTIC SPINDLE ASSEMBLY CHECKPOINT PROTEIN MAD1"/>
    <property type="match status" value="1"/>
</dbReference>
<dbReference type="CTD" id="8379"/>
<evidence type="ECO:0000313" key="8">
    <source>
        <dbReference type="Proteomes" id="UP001652642"/>
    </source>
</evidence>
<dbReference type="KEGG" id="pvt:110084705"/>
<evidence type="ECO:0000256" key="6">
    <source>
        <dbReference type="ARBA" id="ARBA00023306"/>
    </source>
</evidence>
<organism evidence="8 9">
    <name type="scientific">Pogona vitticeps</name>
    <name type="common">central bearded dragon</name>
    <dbReference type="NCBI Taxonomy" id="103695"/>
    <lineage>
        <taxon>Eukaryota</taxon>
        <taxon>Metazoa</taxon>
        <taxon>Chordata</taxon>
        <taxon>Craniata</taxon>
        <taxon>Vertebrata</taxon>
        <taxon>Euteleostomi</taxon>
        <taxon>Lepidosauria</taxon>
        <taxon>Squamata</taxon>
        <taxon>Bifurcata</taxon>
        <taxon>Unidentata</taxon>
        <taxon>Episquamata</taxon>
        <taxon>Toxicofera</taxon>
        <taxon>Iguania</taxon>
        <taxon>Acrodonta</taxon>
        <taxon>Agamidae</taxon>
        <taxon>Amphibolurinae</taxon>
        <taxon>Pogona</taxon>
    </lineage>
</organism>
<dbReference type="RefSeq" id="XP_020659958.2">
    <property type="nucleotide sequence ID" value="XM_020804299.2"/>
</dbReference>
<keyword evidence="6" id="KW-0131">Cell cycle</keyword>
<dbReference type="GO" id="GO:0000776">
    <property type="term" value="C:kinetochore"/>
    <property type="evidence" value="ECO:0007669"/>
    <property type="project" value="UniProtKB-KW"/>
</dbReference>
<dbReference type="InterPro" id="IPR008672">
    <property type="entry name" value="Mad1"/>
</dbReference>
<keyword evidence="4" id="KW-0498">Mitosis</keyword>
<dbReference type="Gene3D" id="6.10.250.90">
    <property type="match status" value="1"/>
</dbReference>
<dbReference type="GO" id="GO:0000922">
    <property type="term" value="C:spindle pole"/>
    <property type="evidence" value="ECO:0007669"/>
    <property type="project" value="UniProtKB-SubCell"/>
</dbReference>
<dbReference type="GO" id="GO:0051315">
    <property type="term" value="P:attachment of mitotic spindle microtubules to kinetochore"/>
    <property type="evidence" value="ECO:0007669"/>
    <property type="project" value="TreeGrafter"/>
</dbReference>
<dbReference type="GO" id="GO:0072686">
    <property type="term" value="C:mitotic spindle"/>
    <property type="evidence" value="ECO:0007669"/>
    <property type="project" value="TreeGrafter"/>
</dbReference>
<dbReference type="Gene3D" id="1.20.5.170">
    <property type="match status" value="1"/>
</dbReference>
<dbReference type="GeneID" id="110084705"/>
<dbReference type="GO" id="GO:0005813">
    <property type="term" value="C:centrosome"/>
    <property type="evidence" value="ECO:0007669"/>
    <property type="project" value="UniProtKB-SubCell"/>
</dbReference>
<dbReference type="InParanoid" id="A0A6J0UIP3"/>
<evidence type="ECO:0000256" key="4">
    <source>
        <dbReference type="ARBA" id="ARBA00022776"/>
    </source>
</evidence>
<dbReference type="PANTHER" id="PTHR23168">
    <property type="entry name" value="MITOTIC SPINDLE ASSEMBLY CHECKPOINT PROTEIN MAD1 MITOTIC ARREST DEFICIENT-LIKE PROTEIN 1"/>
    <property type="match status" value="1"/>
</dbReference>
<feature type="coiled-coil region" evidence="7">
    <location>
        <begin position="131"/>
        <end position="387"/>
    </location>
</feature>
<keyword evidence="7" id="KW-0175">Coiled coil</keyword>
<protein>
    <submittedName>
        <fullName evidence="9">Mitotic spindle assembly checkpoint protein MAD1 isoform X1</fullName>
    </submittedName>
</protein>
<dbReference type="AlphaFoldDB" id="A0A6J0UIP3"/>
<reference evidence="9" key="1">
    <citation type="submission" date="2025-08" db="UniProtKB">
        <authorList>
            <consortium name="RefSeq"/>
        </authorList>
    </citation>
    <scope>IDENTIFICATION</scope>
</reference>
<keyword evidence="8" id="KW-1185">Reference proteome</keyword>
<dbReference type="GO" id="GO:0005635">
    <property type="term" value="C:nuclear envelope"/>
    <property type="evidence" value="ECO:0007669"/>
    <property type="project" value="UniProtKB-SubCell"/>
</dbReference>